<evidence type="ECO:0000313" key="2">
    <source>
        <dbReference type="EMBL" id="OWY34919.1"/>
    </source>
</evidence>
<reference evidence="2 3" key="1">
    <citation type="journal article" date="2010" name="Int. J. Syst. Evol. Microbiol.">
        <title>Reclassification of Herbaspirillum putei as a later heterotypic synonym of Herbaspirillum huttiense, with the description of H. huttiense subsp. huttiense subsp. nov. and H. huttiense subsp. putei subsp. nov., comb. nov., and description of Herbaspirillum aquaticum sp. nov.</title>
        <authorList>
            <person name="Dobritsa A.P."/>
            <person name="Reddy M.C."/>
            <person name="Samadpour M."/>
        </authorList>
    </citation>
    <scope>NUCLEOTIDE SEQUENCE [LARGE SCALE GENOMIC DNA]</scope>
    <source>
        <strain evidence="2 3">IEH 4430</strain>
    </source>
</reference>
<accession>A0A225SUR3</accession>
<gene>
    <name evidence="2" type="ORF">CEJ45_09160</name>
</gene>
<dbReference type="InterPro" id="IPR019219">
    <property type="entry name" value="DUF2130"/>
</dbReference>
<evidence type="ECO:0008006" key="4">
    <source>
        <dbReference type="Google" id="ProtNLM"/>
    </source>
</evidence>
<organism evidence="2 3">
    <name type="scientific">Herbaspirillum aquaticum</name>
    <dbReference type="NCBI Taxonomy" id="568783"/>
    <lineage>
        <taxon>Bacteria</taxon>
        <taxon>Pseudomonadati</taxon>
        <taxon>Pseudomonadota</taxon>
        <taxon>Betaproteobacteria</taxon>
        <taxon>Burkholderiales</taxon>
        <taxon>Oxalobacteraceae</taxon>
        <taxon>Herbaspirillum</taxon>
    </lineage>
</organism>
<evidence type="ECO:0000313" key="3">
    <source>
        <dbReference type="Proteomes" id="UP000214747"/>
    </source>
</evidence>
<protein>
    <recommendedName>
        <fullName evidence="4">DUF2130 domain-containing protein</fullName>
    </recommendedName>
</protein>
<dbReference type="Pfam" id="PF09903">
    <property type="entry name" value="DUF2130"/>
    <property type="match status" value="1"/>
</dbReference>
<comment type="caution">
    <text evidence="2">The sequence shown here is derived from an EMBL/GenBank/DDBJ whole genome shotgun (WGS) entry which is preliminary data.</text>
</comment>
<proteinExistence type="predicted"/>
<sequence length="469" mass="53498">MHDIICPHCGKAFKIDEAGYADILSQVRDSAFEQQLHERLELAEQDKRNAIELARAKSEAELQKAAAARDAEIQELKARLEAGEMAQKMAVAEAMANVERERDKLAHDLEQARKEKLADQQLAQARLAQQLLQTASEKDAEIQALKAKMDSIALTQKLAVNEAVGAVEKQRDELKSKLMHAELEKQLAEKSLKDKYETQLKDREDMIERLRDMKARLSTKMVGETLEQHCETEFNRIRATAFPRAYFEKDNDARSGSKGDYIFRDTDEGGTEIVSIMFEMKNESDRTATKNRNEDFLKELDKDRQEKGCEYAVLVSLLEPESELYNTGIVDVFHRYPKMYVVRPQFFIPIITLLRNAALNSLKYKNELAVVKAQNIDITNFESELDTFKAAFAKNYDLASRRFQTAIDEIDKSIDHLQKTKEALLGTDRNLRLANDKAQDVTIKRLTRGNPTMAAKFAEVKKEQSDGVE</sequence>
<feature type="coiled-coil region" evidence="1">
    <location>
        <begin position="33"/>
        <end position="220"/>
    </location>
</feature>
<dbReference type="AlphaFoldDB" id="A0A225SUR3"/>
<evidence type="ECO:0000256" key="1">
    <source>
        <dbReference type="SAM" id="Coils"/>
    </source>
</evidence>
<dbReference type="RefSeq" id="WP_088754838.1">
    <property type="nucleotide sequence ID" value="NZ_NJGV01000007.1"/>
</dbReference>
<dbReference type="Proteomes" id="UP000214747">
    <property type="component" value="Unassembled WGS sequence"/>
</dbReference>
<dbReference type="PIRSF" id="PIRSF005850">
    <property type="entry name" value="UCP005850"/>
    <property type="match status" value="1"/>
</dbReference>
<keyword evidence="1" id="KW-0175">Coiled coil</keyword>
<keyword evidence="3" id="KW-1185">Reference proteome</keyword>
<dbReference type="EMBL" id="NJGV01000007">
    <property type="protein sequence ID" value="OWY34919.1"/>
    <property type="molecule type" value="Genomic_DNA"/>
</dbReference>
<name>A0A225SUR3_9BURK</name>